<proteinExistence type="predicted"/>
<name>A0A1S4DFK9_TOBAC</name>
<dbReference type="Proteomes" id="UP000790787">
    <property type="component" value="Chromosome 17"/>
</dbReference>
<dbReference type="PANTHER" id="PTHR10775:SF173">
    <property type="match status" value="1"/>
</dbReference>
<dbReference type="GeneID" id="107829176"/>
<keyword evidence="1" id="KW-1185">Reference proteome</keyword>
<organism evidence="1 2">
    <name type="scientific">Nicotiana tabacum</name>
    <name type="common">Common tobacco</name>
    <dbReference type="NCBI Taxonomy" id="4097"/>
    <lineage>
        <taxon>Eukaryota</taxon>
        <taxon>Viridiplantae</taxon>
        <taxon>Streptophyta</taxon>
        <taxon>Embryophyta</taxon>
        <taxon>Tracheophyta</taxon>
        <taxon>Spermatophyta</taxon>
        <taxon>Magnoliopsida</taxon>
        <taxon>eudicotyledons</taxon>
        <taxon>Gunneridae</taxon>
        <taxon>Pentapetalae</taxon>
        <taxon>asterids</taxon>
        <taxon>lamiids</taxon>
        <taxon>Solanales</taxon>
        <taxon>Solanaceae</taxon>
        <taxon>Nicotianoideae</taxon>
        <taxon>Nicotianeae</taxon>
        <taxon>Nicotiana</taxon>
    </lineage>
</organism>
<dbReference type="InterPro" id="IPR029480">
    <property type="entry name" value="Transpos_assoc"/>
</dbReference>
<dbReference type="RefSeq" id="XP_016512128.1">
    <property type="nucleotide sequence ID" value="XM_016656642.1"/>
</dbReference>
<dbReference type="PANTHER" id="PTHR10775">
    <property type="entry name" value="OS08G0208400 PROTEIN"/>
    <property type="match status" value="1"/>
</dbReference>
<dbReference type="RefSeq" id="XP_016512128.2">
    <property type="nucleotide sequence ID" value="XM_016656642.2"/>
</dbReference>
<evidence type="ECO:0000313" key="1">
    <source>
        <dbReference type="Proteomes" id="UP000790787"/>
    </source>
</evidence>
<dbReference type="PaxDb" id="4097-A0A1S4DFK9"/>
<dbReference type="InterPro" id="IPR004242">
    <property type="entry name" value="Transposase_21"/>
</dbReference>
<dbReference type="OrthoDB" id="1932595at2759"/>
<gene>
    <name evidence="2" type="primary">LOC107829176</name>
</gene>
<reference evidence="1" key="1">
    <citation type="journal article" date="2014" name="Nat. Commun.">
        <title>The tobacco genome sequence and its comparison with those of tomato and potato.</title>
        <authorList>
            <person name="Sierro N."/>
            <person name="Battey J.N."/>
            <person name="Ouadi S."/>
            <person name="Bakaher N."/>
            <person name="Bovet L."/>
            <person name="Willig A."/>
            <person name="Goepfert S."/>
            <person name="Peitsch M.C."/>
            <person name="Ivanov N.V."/>
        </authorList>
    </citation>
    <scope>NUCLEOTIDE SEQUENCE [LARGE SCALE GENOMIC DNA]</scope>
</reference>
<dbReference type="Pfam" id="PF13963">
    <property type="entry name" value="Transpos_assoc"/>
    <property type="match status" value="1"/>
</dbReference>
<protein>
    <submittedName>
        <fullName evidence="2">Uncharacterized protein LOC107829176</fullName>
    </submittedName>
</protein>
<evidence type="ECO:0000313" key="2">
    <source>
        <dbReference type="RefSeq" id="XP_016512128.2"/>
    </source>
</evidence>
<dbReference type="Pfam" id="PF02992">
    <property type="entry name" value="Transposase_21"/>
    <property type="match status" value="1"/>
</dbReference>
<dbReference type="AlphaFoldDB" id="A0A1S4DFK9"/>
<reference evidence="2" key="2">
    <citation type="submission" date="2025-08" db="UniProtKB">
        <authorList>
            <consortium name="RefSeq"/>
        </authorList>
    </citation>
    <scope>IDENTIFICATION</scope>
    <source>
        <tissue evidence="2">Leaf</tissue>
    </source>
</reference>
<dbReference type="STRING" id="4097.A0A1S4DFK9"/>
<accession>A0A1S4DFK9</accession>
<sequence length="465" mass="53943">MALDKQWMKLIHDRLDDAYILGLENFLDYGFTRLKEIREIRCPCIKCCNVISGTRELVKSHLIVHGIIQNYTFWYHHRERLGEPSSDFEFVDDNNDEEDDGEDEIHEILRDLYPAFDGDNMNNDGDGLFAEEPNLEAKGFYRILKDFEQPLYQDSKISKLSTLVKLLHIKSIGNWSNASFTMLLKMLKEDLLPDGSNLPDSYYEAKKAIRDLGLSYKKIDACMNDCMLYWKDDKSLESCKVYGASRWKEDKRSGETKFKSGKKLPCKILRYFPLKPRLQRLFMCSKTSSLMRWHHDKKVNDGIMRHPADSIAWKTFDELHQSFASEPRNVRLGLASDGFQPFENSKISYTIWPVVLIPYNLPPWLCMKKENFILSMIIPGPESPGDAIDVYLRPLIEELKELWESGVETFDASTKQNFKLHASLLWTINDFPAYANLSGRSTKGKLACPCCNKETYSIRLQNCKK</sequence>
<dbReference type="OMA" id="PICAERT"/>
<dbReference type="KEGG" id="nta:107829176"/>